<dbReference type="Proteomes" id="UP000321353">
    <property type="component" value="Chromosome"/>
</dbReference>
<dbReference type="InterPro" id="IPR029063">
    <property type="entry name" value="SAM-dependent_MTases_sf"/>
</dbReference>
<feature type="domain" description="Histidine-specific methyltransferase SAM-dependent" evidence="3">
    <location>
        <begin position="16"/>
        <end position="316"/>
    </location>
</feature>
<dbReference type="EC" id="2.1.1.44" evidence="4"/>
<dbReference type="AlphaFoldDB" id="A0A5B9MGU7"/>
<gene>
    <name evidence="4" type="primary">egtD</name>
    <name evidence="4" type="ORF">Mal15_28910</name>
</gene>
<accession>A0A5B9MGU7</accession>
<name>A0A5B9MGU7_9BACT</name>
<dbReference type="PANTHER" id="PTHR43397:SF1">
    <property type="entry name" value="ERGOTHIONEINE BIOSYNTHESIS PROTEIN 1"/>
    <property type="match status" value="1"/>
</dbReference>
<dbReference type="InterPro" id="IPR051128">
    <property type="entry name" value="EgtD_Methyltrsf_superfamily"/>
</dbReference>
<dbReference type="KEGG" id="smam:Mal15_28910"/>
<keyword evidence="2 4" id="KW-0808">Transferase</keyword>
<evidence type="ECO:0000313" key="4">
    <source>
        <dbReference type="EMBL" id="QEF98834.1"/>
    </source>
</evidence>
<keyword evidence="1 4" id="KW-0489">Methyltransferase</keyword>
<evidence type="ECO:0000259" key="3">
    <source>
        <dbReference type="Pfam" id="PF10017"/>
    </source>
</evidence>
<reference evidence="4 5" key="1">
    <citation type="submission" date="2019-02" db="EMBL/GenBank/DDBJ databases">
        <title>Planctomycetal bacteria perform biofilm scaping via a novel small molecule.</title>
        <authorList>
            <person name="Jeske O."/>
            <person name="Boedeker C."/>
            <person name="Wiegand S."/>
            <person name="Breitling P."/>
            <person name="Kallscheuer N."/>
            <person name="Jogler M."/>
            <person name="Rohde M."/>
            <person name="Petersen J."/>
            <person name="Medema M.H."/>
            <person name="Surup F."/>
            <person name="Jogler C."/>
        </authorList>
    </citation>
    <scope>NUCLEOTIDE SEQUENCE [LARGE SCALE GENOMIC DNA]</scope>
    <source>
        <strain evidence="4 5">Mal15</strain>
    </source>
</reference>
<keyword evidence="5" id="KW-1185">Reference proteome</keyword>
<dbReference type="InterPro" id="IPR017804">
    <property type="entry name" value="MeTrfase_EgtD-like"/>
</dbReference>
<dbReference type="PIRSF" id="PIRSF018005">
    <property type="entry name" value="UCP018005"/>
    <property type="match status" value="1"/>
</dbReference>
<dbReference type="Pfam" id="PF10017">
    <property type="entry name" value="Methyltransf_33"/>
    <property type="match status" value="1"/>
</dbReference>
<dbReference type="EMBL" id="CP036264">
    <property type="protein sequence ID" value="QEF98834.1"/>
    <property type="molecule type" value="Genomic_DNA"/>
</dbReference>
<dbReference type="SUPFAM" id="SSF53335">
    <property type="entry name" value="S-adenosyl-L-methionine-dependent methyltransferases"/>
    <property type="match status" value="1"/>
</dbReference>
<organism evidence="4 5">
    <name type="scientific">Stieleria maiorica</name>
    <dbReference type="NCBI Taxonomy" id="2795974"/>
    <lineage>
        <taxon>Bacteria</taxon>
        <taxon>Pseudomonadati</taxon>
        <taxon>Planctomycetota</taxon>
        <taxon>Planctomycetia</taxon>
        <taxon>Pirellulales</taxon>
        <taxon>Pirellulaceae</taxon>
        <taxon>Stieleria</taxon>
    </lineage>
</organism>
<dbReference type="InterPro" id="IPR035094">
    <property type="entry name" value="EgtD"/>
</dbReference>
<sequence>MFKTARPPASSQRRAFKHDVIEGLSDFPKRLPCKYFYDKRGSALFDQICELDEYYLTRTEQAIMDRYAAEMGAQIGAGAMLVEYGSGSSVKTRILLDHLIDPVAYVPVDISHRHLHQVADQLRDDYPQIEILPVTADFTRPFSLPRSRVAPTHSAVYFPGSTIGNFEPLHAEILLQSITDLCGCGGGLLIGIDLVKDVHVLERAYDDAAGVTAAFNLNLLHRIANELDAEIDVDAFEHVAFFNQDASRIEIYIRSMTEQVIRIDGETFPLRRGEMIHTEYSHKYTVDGFAQLAARAGLELHRSWIDDDRLFAVLHLVVAEDETFVAPQGSGKR</sequence>
<evidence type="ECO:0000313" key="5">
    <source>
        <dbReference type="Proteomes" id="UP000321353"/>
    </source>
</evidence>
<dbReference type="GO" id="GO:0032259">
    <property type="term" value="P:methylation"/>
    <property type="evidence" value="ECO:0007669"/>
    <property type="project" value="UniProtKB-KW"/>
</dbReference>
<evidence type="ECO:0000256" key="1">
    <source>
        <dbReference type="ARBA" id="ARBA00022603"/>
    </source>
</evidence>
<evidence type="ECO:0000256" key="2">
    <source>
        <dbReference type="ARBA" id="ARBA00022679"/>
    </source>
</evidence>
<dbReference type="GO" id="GO:0052706">
    <property type="term" value="F:L-histidine N(alpha)-methyltransferase activity"/>
    <property type="evidence" value="ECO:0007669"/>
    <property type="project" value="UniProtKB-EC"/>
</dbReference>
<protein>
    <submittedName>
        <fullName evidence="4">Histidine-specific methyltransferase EgtD</fullName>
        <ecNumber evidence="4">2.1.1.44</ecNumber>
    </submittedName>
</protein>
<dbReference type="RefSeq" id="WP_147868319.1">
    <property type="nucleotide sequence ID" value="NZ_CP036264.1"/>
</dbReference>
<dbReference type="PANTHER" id="PTHR43397">
    <property type="entry name" value="ERGOTHIONEINE BIOSYNTHESIS PROTEIN 1"/>
    <property type="match status" value="1"/>
</dbReference>
<dbReference type="InterPro" id="IPR019257">
    <property type="entry name" value="MeTrfase_dom"/>
</dbReference>
<dbReference type="Gene3D" id="3.40.50.150">
    <property type="entry name" value="Vaccinia Virus protein VP39"/>
    <property type="match status" value="1"/>
</dbReference>
<dbReference type="NCBIfam" id="TIGR03438">
    <property type="entry name" value="egtD_ergothio"/>
    <property type="match status" value="1"/>
</dbReference>
<proteinExistence type="predicted"/>